<proteinExistence type="predicted"/>
<evidence type="ECO:0000256" key="1">
    <source>
        <dbReference type="SAM" id="Coils"/>
    </source>
</evidence>
<organism evidence="3 4">
    <name type="scientific">Stylophora pistillata</name>
    <name type="common">Smooth cauliflower coral</name>
    <dbReference type="NCBI Taxonomy" id="50429"/>
    <lineage>
        <taxon>Eukaryota</taxon>
        <taxon>Metazoa</taxon>
        <taxon>Cnidaria</taxon>
        <taxon>Anthozoa</taxon>
        <taxon>Hexacorallia</taxon>
        <taxon>Scleractinia</taxon>
        <taxon>Astrocoeniina</taxon>
        <taxon>Pocilloporidae</taxon>
        <taxon>Stylophora</taxon>
    </lineage>
</organism>
<dbReference type="EMBL" id="LSMT01000266">
    <property type="protein sequence ID" value="PFX21711.1"/>
    <property type="molecule type" value="Genomic_DNA"/>
</dbReference>
<dbReference type="OrthoDB" id="5989238at2759"/>
<reference evidence="4" key="1">
    <citation type="journal article" date="2017" name="bioRxiv">
        <title>Comparative analysis of the genomes of Stylophora pistillata and Acropora digitifera provides evidence for extensive differences between species of corals.</title>
        <authorList>
            <person name="Voolstra C.R."/>
            <person name="Li Y."/>
            <person name="Liew Y.J."/>
            <person name="Baumgarten S."/>
            <person name="Zoccola D."/>
            <person name="Flot J.-F."/>
            <person name="Tambutte S."/>
            <person name="Allemand D."/>
            <person name="Aranda M."/>
        </authorList>
    </citation>
    <scope>NUCLEOTIDE SEQUENCE [LARGE SCALE GENOMIC DNA]</scope>
</reference>
<feature type="coiled-coil region" evidence="1">
    <location>
        <begin position="23"/>
        <end position="64"/>
    </location>
</feature>
<evidence type="ECO:0000313" key="3">
    <source>
        <dbReference type="EMBL" id="PFX21711.1"/>
    </source>
</evidence>
<dbReference type="PANTHER" id="PTHR37508">
    <property type="entry name" value="TRANSMEMBRANE PROTEIN"/>
    <property type="match status" value="1"/>
</dbReference>
<name>A0A2B4RVS2_STYPI</name>
<dbReference type="AlphaFoldDB" id="A0A2B4RVS2"/>
<dbReference type="Proteomes" id="UP000225706">
    <property type="component" value="Unassembled WGS sequence"/>
</dbReference>
<evidence type="ECO:0000313" key="4">
    <source>
        <dbReference type="Proteomes" id="UP000225706"/>
    </source>
</evidence>
<sequence length="205" mass="23189">MATAAEKLHDDFGTATKDVIGALEDTQEAKGTQEKKKRALEEERRKLEMRIKIAQEAAEKLNKIGDQSGYEDTFKMANTEKMKHLNEKQKQQDLPSRGDTSEFGIHGEDNCKDDDALADAAIEALHSSIGALKSLSTIMMNAALFWQKMQMHCESLSKGDVNKFVKTAMKKPKEERHELWTSTGFKTKAVRYYSKWVVLDDVCEV</sequence>
<dbReference type="STRING" id="50429.A0A2B4RVS2"/>
<keyword evidence="4" id="KW-1185">Reference proteome</keyword>
<keyword evidence="1" id="KW-0175">Coiled coil</keyword>
<protein>
    <submittedName>
        <fullName evidence="3">Uncharacterized protein</fullName>
    </submittedName>
</protein>
<accession>A0A2B4RVS2</accession>
<comment type="caution">
    <text evidence="3">The sequence shown here is derived from an EMBL/GenBank/DDBJ whole genome shotgun (WGS) entry which is preliminary data.</text>
</comment>
<feature type="region of interest" description="Disordered" evidence="2">
    <location>
        <begin position="84"/>
        <end position="108"/>
    </location>
</feature>
<dbReference type="PANTHER" id="PTHR37508:SF1">
    <property type="entry name" value="TRANSMEMBRANE PROTEIN"/>
    <property type="match status" value="1"/>
</dbReference>
<gene>
    <name evidence="3" type="ORF">AWC38_SpisGene13793</name>
</gene>
<evidence type="ECO:0000256" key="2">
    <source>
        <dbReference type="SAM" id="MobiDB-lite"/>
    </source>
</evidence>